<feature type="transmembrane region" description="Helical" evidence="1">
    <location>
        <begin position="7"/>
        <end position="27"/>
    </location>
</feature>
<sequence>MKLSQRIIIGIIIGVALVYGFQVGMIVSDNILIIWLIALLIGLAARVIAQFILKKLY</sequence>
<protein>
    <submittedName>
        <fullName evidence="2">Uncharacterized protein</fullName>
    </submittedName>
</protein>
<keyword evidence="1" id="KW-0812">Transmembrane</keyword>
<gene>
    <name evidence="2" type="ORF">GCM10010954_30060</name>
</gene>
<keyword evidence="1" id="KW-0472">Membrane</keyword>
<reference evidence="2" key="2">
    <citation type="submission" date="2020-09" db="EMBL/GenBank/DDBJ databases">
        <authorList>
            <person name="Sun Q."/>
            <person name="Zhou Y."/>
        </authorList>
    </citation>
    <scope>NUCLEOTIDE SEQUENCE</scope>
    <source>
        <strain evidence="2">CGMCC 1.12153</strain>
    </source>
</reference>
<dbReference type="EMBL" id="BMEL01000004">
    <property type="protein sequence ID" value="GGF28930.1"/>
    <property type="molecule type" value="Genomic_DNA"/>
</dbReference>
<name>A0A917EXL1_HALAA</name>
<keyword evidence="1" id="KW-1133">Transmembrane helix</keyword>
<dbReference type="Proteomes" id="UP000660110">
    <property type="component" value="Unassembled WGS sequence"/>
</dbReference>
<dbReference type="AlphaFoldDB" id="A0A917EXL1"/>
<feature type="transmembrane region" description="Helical" evidence="1">
    <location>
        <begin position="33"/>
        <end position="53"/>
    </location>
</feature>
<proteinExistence type="predicted"/>
<evidence type="ECO:0000313" key="3">
    <source>
        <dbReference type="Proteomes" id="UP000660110"/>
    </source>
</evidence>
<organism evidence="2 3">
    <name type="scientific">Halobacillus andaensis</name>
    <dbReference type="NCBI Taxonomy" id="1176239"/>
    <lineage>
        <taxon>Bacteria</taxon>
        <taxon>Bacillati</taxon>
        <taxon>Bacillota</taxon>
        <taxon>Bacilli</taxon>
        <taxon>Bacillales</taxon>
        <taxon>Bacillaceae</taxon>
        <taxon>Halobacillus</taxon>
    </lineage>
</organism>
<evidence type="ECO:0000313" key="2">
    <source>
        <dbReference type="EMBL" id="GGF28930.1"/>
    </source>
</evidence>
<keyword evidence="3" id="KW-1185">Reference proteome</keyword>
<evidence type="ECO:0000256" key="1">
    <source>
        <dbReference type="SAM" id="Phobius"/>
    </source>
</evidence>
<comment type="caution">
    <text evidence="2">The sequence shown here is derived from an EMBL/GenBank/DDBJ whole genome shotgun (WGS) entry which is preliminary data.</text>
</comment>
<dbReference type="RefSeq" id="WP_188378341.1">
    <property type="nucleotide sequence ID" value="NZ_BMEL01000004.1"/>
</dbReference>
<accession>A0A917EXL1</accession>
<reference evidence="2" key="1">
    <citation type="journal article" date="2014" name="Int. J. Syst. Evol. Microbiol.">
        <title>Complete genome sequence of Corynebacterium casei LMG S-19264T (=DSM 44701T), isolated from a smear-ripened cheese.</title>
        <authorList>
            <consortium name="US DOE Joint Genome Institute (JGI-PGF)"/>
            <person name="Walter F."/>
            <person name="Albersmeier A."/>
            <person name="Kalinowski J."/>
            <person name="Ruckert C."/>
        </authorList>
    </citation>
    <scope>NUCLEOTIDE SEQUENCE</scope>
    <source>
        <strain evidence="2">CGMCC 1.12153</strain>
    </source>
</reference>